<dbReference type="SUPFAM" id="SSF48452">
    <property type="entry name" value="TPR-like"/>
    <property type="match status" value="1"/>
</dbReference>
<evidence type="ECO:0000313" key="3">
    <source>
        <dbReference type="Proteomes" id="UP000236721"/>
    </source>
</evidence>
<proteinExistence type="predicted"/>
<reference evidence="3" key="1">
    <citation type="submission" date="2016-10" db="EMBL/GenBank/DDBJ databases">
        <authorList>
            <person name="Varghese N."/>
            <person name="Submissions S."/>
        </authorList>
    </citation>
    <scope>NUCLEOTIDE SEQUENCE [LARGE SCALE GENOMIC DNA]</scope>
    <source>
        <strain evidence="3">CGMCC 1.7062</strain>
    </source>
</reference>
<feature type="repeat" description="TPR" evidence="1">
    <location>
        <begin position="215"/>
        <end position="248"/>
    </location>
</feature>
<dbReference type="Pfam" id="PF13431">
    <property type="entry name" value="TPR_17"/>
    <property type="match status" value="1"/>
</dbReference>
<dbReference type="PROSITE" id="PS51257">
    <property type="entry name" value="PROKAR_LIPOPROTEIN"/>
    <property type="match status" value="1"/>
</dbReference>
<dbReference type="SMART" id="SM00028">
    <property type="entry name" value="TPR"/>
    <property type="match status" value="7"/>
</dbReference>
<dbReference type="PANTHER" id="PTHR12558">
    <property type="entry name" value="CELL DIVISION CYCLE 16,23,27"/>
    <property type="match status" value="1"/>
</dbReference>
<dbReference type="InterPro" id="IPR011990">
    <property type="entry name" value="TPR-like_helical_dom_sf"/>
</dbReference>
<dbReference type="Pfam" id="PF13181">
    <property type="entry name" value="TPR_8"/>
    <property type="match status" value="1"/>
</dbReference>
<dbReference type="PANTHER" id="PTHR12558:SF13">
    <property type="entry name" value="CELL DIVISION CYCLE PROTEIN 27 HOMOLOG"/>
    <property type="match status" value="1"/>
</dbReference>
<keyword evidence="1" id="KW-0802">TPR repeat</keyword>
<dbReference type="OrthoDB" id="1668776at2"/>
<sequence length="337" mass="37865">MKGFRIFTLVLCFIGIQACSSSNNQPQYDTSLYSGRPIDTLTQDPPPVSEVEALQRGDAALAAKNIDLALYEYIRSLSFEPTVYADKTFYTIGQIHLSRGNNELAESAFLKSVDENPNNPMALQQLGNLYTQLGRVDEGQTYFLRSVNADQVRMGSQATIDFNDMSIDSVQELKVDSDSPAIAYMGLGILADIDHNYETARLFYDKSYTAEPRSTKVLINQGYSYYMSGDYINASNYTQKALKREPNNERAQNNMALIYLAQGKENKALNMFDRHLEKPEALNNVGYFLMLQGMPEKAIPYFQQAIDAKASYYKLANDNLERALAEVRAKEVIVSSN</sequence>
<name>A0A1H5YJH3_9VIBR</name>
<dbReference type="Pfam" id="PF12895">
    <property type="entry name" value="ANAPC3"/>
    <property type="match status" value="1"/>
</dbReference>
<accession>A0A1H5YJH3</accession>
<protein>
    <submittedName>
        <fullName evidence="2">Flp pilus assembly protein TadD, contains TPR repeats</fullName>
    </submittedName>
</protein>
<dbReference type="Proteomes" id="UP000236721">
    <property type="component" value="Unassembled WGS sequence"/>
</dbReference>
<dbReference type="PROSITE" id="PS50005">
    <property type="entry name" value="TPR"/>
    <property type="match status" value="3"/>
</dbReference>
<organism evidence="2 3">
    <name type="scientific">Vibrio hangzhouensis</name>
    <dbReference type="NCBI Taxonomy" id="462991"/>
    <lineage>
        <taxon>Bacteria</taxon>
        <taxon>Pseudomonadati</taxon>
        <taxon>Pseudomonadota</taxon>
        <taxon>Gammaproteobacteria</taxon>
        <taxon>Vibrionales</taxon>
        <taxon>Vibrionaceae</taxon>
        <taxon>Vibrio</taxon>
    </lineage>
</organism>
<feature type="repeat" description="TPR" evidence="1">
    <location>
        <begin position="86"/>
        <end position="119"/>
    </location>
</feature>
<dbReference type="InterPro" id="IPR019734">
    <property type="entry name" value="TPR_rpt"/>
</dbReference>
<dbReference type="AlphaFoldDB" id="A0A1H5YJH3"/>
<gene>
    <name evidence="2" type="ORF">SAMN04488244_109128</name>
</gene>
<dbReference type="EMBL" id="FNVG01000009">
    <property type="protein sequence ID" value="SEG24251.1"/>
    <property type="molecule type" value="Genomic_DNA"/>
</dbReference>
<dbReference type="Gene3D" id="1.25.40.10">
    <property type="entry name" value="Tetratricopeptide repeat domain"/>
    <property type="match status" value="2"/>
</dbReference>
<dbReference type="RefSeq" id="WP_103880422.1">
    <property type="nucleotide sequence ID" value="NZ_FNVG01000009.1"/>
</dbReference>
<evidence type="ECO:0000256" key="1">
    <source>
        <dbReference type="PROSITE-ProRule" id="PRU00339"/>
    </source>
</evidence>
<evidence type="ECO:0000313" key="2">
    <source>
        <dbReference type="EMBL" id="SEG24251.1"/>
    </source>
</evidence>
<feature type="repeat" description="TPR" evidence="1">
    <location>
        <begin position="279"/>
        <end position="312"/>
    </location>
</feature>
<keyword evidence="3" id="KW-1185">Reference proteome</keyword>